<evidence type="ECO:0000313" key="3">
    <source>
        <dbReference type="EMBL" id="CAL4794738.1"/>
    </source>
</evidence>
<accession>A0A9P1DD28</accession>
<gene>
    <name evidence="2" type="ORF">C1SCF055_LOCUS32984</name>
</gene>
<dbReference type="EMBL" id="CAMXCT030004045">
    <property type="protein sequence ID" value="CAL4794738.1"/>
    <property type="molecule type" value="Genomic_DNA"/>
</dbReference>
<proteinExistence type="predicted"/>
<feature type="compositionally biased region" description="Basic residues" evidence="1">
    <location>
        <begin position="133"/>
        <end position="146"/>
    </location>
</feature>
<keyword evidence="4" id="KW-1185">Reference proteome</keyword>
<protein>
    <recommendedName>
        <fullName evidence="5">Transposase</fullName>
    </recommendedName>
</protein>
<comment type="caution">
    <text evidence="2">The sequence shown here is derived from an EMBL/GenBank/DDBJ whole genome shotgun (WGS) entry which is preliminary data.</text>
</comment>
<evidence type="ECO:0000313" key="2">
    <source>
        <dbReference type="EMBL" id="CAI4007426.1"/>
    </source>
</evidence>
<sequence>MSLSAKALYAVQKAALEEEIGPLAIAEARTQCPGEAKRAVLTKAQNTWLYNELRKNYVPQLVEADSIYYNHWAGKEEMVLRNKPLLMASLGLSASSAAPALITAKPPGLPQWKALTAATEPQTSAKKPVQSKAKARSSKTGAGKKKHFGKKRFAMKSLADRLLHFSGGSIAEVCRFVTRLVTKLETSCPGVKAQLLKDEPVVDNQLLQTLGALRSEAVQQGFQSISIADLDRRMSFEGQWPRQFLRKHGYSIGKRAWATMQSQQFVNKRSRKDWEASRKGGAPTKISDHVLQLTRGVLEANSKQGSKVGRVHQRAAGIMGQPHRRGSQAQEVVVHEQSLLKTPGRLWEEHPQLRQHISRTRFYSLLKSHFAQYRLGQRCTDVCTHCQTYYQQIIPRFRKDWKDLQNQLIAVMPSYFAHWPADQTYETVQAEAAAAVAYVSSHCENYRQERAAAGIDRLQLRSFTEAPALVLLRGHRSLLRSYEWHMVCANRQRTNFEKLVEAALPIDATCICFDWKEKVRLPCGPSESSDSWHMQQRYAIAVYGSVVYKHAPDSTAERPKIQHNYFIYLTEIREQTAEAANNMFNFVLDDANVPRTGTLHLFSDCGPHYRSAANLAHYAQLCVQRQQPIEVSYWAEQHGKSILDACFGRISAWVREQSLLYPILTIDQLVTSLQKAAAAAMQSDPRGPRWSFRAVDYGADVAWLRAYMEGPRSWDLPPPDPSSTTVLCRKYEAQKHRQNPAFRPIRTFHEKVLARAQKAAKDKKRLLRKLEALRGDPVDASSSSSSSSSSSDSSTESEQ</sequence>
<organism evidence="2">
    <name type="scientific">Cladocopium goreaui</name>
    <dbReference type="NCBI Taxonomy" id="2562237"/>
    <lineage>
        <taxon>Eukaryota</taxon>
        <taxon>Sar</taxon>
        <taxon>Alveolata</taxon>
        <taxon>Dinophyceae</taxon>
        <taxon>Suessiales</taxon>
        <taxon>Symbiodiniaceae</taxon>
        <taxon>Cladocopium</taxon>
    </lineage>
</organism>
<reference evidence="3 4" key="2">
    <citation type="submission" date="2024-05" db="EMBL/GenBank/DDBJ databases">
        <authorList>
            <person name="Chen Y."/>
            <person name="Shah S."/>
            <person name="Dougan E. K."/>
            <person name="Thang M."/>
            <person name="Chan C."/>
        </authorList>
    </citation>
    <scope>NUCLEOTIDE SEQUENCE [LARGE SCALE GENOMIC DNA]</scope>
</reference>
<dbReference type="Proteomes" id="UP001152797">
    <property type="component" value="Unassembled WGS sequence"/>
</dbReference>
<feature type="region of interest" description="Disordered" evidence="1">
    <location>
        <begin position="769"/>
        <end position="799"/>
    </location>
</feature>
<dbReference type="EMBL" id="CAMXCT020004045">
    <property type="protein sequence ID" value="CAL1160801.1"/>
    <property type="molecule type" value="Genomic_DNA"/>
</dbReference>
<evidence type="ECO:0008006" key="5">
    <source>
        <dbReference type="Google" id="ProtNLM"/>
    </source>
</evidence>
<dbReference type="EMBL" id="CAMXCT010004045">
    <property type="protein sequence ID" value="CAI4007426.1"/>
    <property type="molecule type" value="Genomic_DNA"/>
</dbReference>
<dbReference type="AlphaFoldDB" id="A0A9P1DD28"/>
<feature type="region of interest" description="Disordered" evidence="1">
    <location>
        <begin position="117"/>
        <end position="146"/>
    </location>
</feature>
<evidence type="ECO:0000256" key="1">
    <source>
        <dbReference type="SAM" id="MobiDB-lite"/>
    </source>
</evidence>
<dbReference type="OrthoDB" id="408781at2759"/>
<feature type="compositionally biased region" description="Low complexity" evidence="1">
    <location>
        <begin position="781"/>
        <end position="799"/>
    </location>
</feature>
<name>A0A9P1DD28_9DINO</name>
<reference evidence="2" key="1">
    <citation type="submission" date="2022-10" db="EMBL/GenBank/DDBJ databases">
        <authorList>
            <person name="Chen Y."/>
            <person name="Dougan E. K."/>
            <person name="Chan C."/>
            <person name="Rhodes N."/>
            <person name="Thang M."/>
        </authorList>
    </citation>
    <scope>NUCLEOTIDE SEQUENCE</scope>
</reference>
<evidence type="ECO:0000313" key="4">
    <source>
        <dbReference type="Proteomes" id="UP001152797"/>
    </source>
</evidence>